<evidence type="ECO:0000256" key="1">
    <source>
        <dbReference type="SAM" id="SignalP"/>
    </source>
</evidence>
<evidence type="ECO:0000313" key="3">
    <source>
        <dbReference type="Proteomes" id="UP000799440"/>
    </source>
</evidence>
<gene>
    <name evidence="2" type="ORF">M011DRAFT_464342</name>
</gene>
<feature type="chain" id="PRO_5025454137" evidence="1">
    <location>
        <begin position="19"/>
        <end position="127"/>
    </location>
</feature>
<dbReference type="AlphaFoldDB" id="A0A6A6VL69"/>
<reference evidence="2" key="1">
    <citation type="journal article" date="2020" name="Stud. Mycol.">
        <title>101 Dothideomycetes genomes: a test case for predicting lifestyles and emergence of pathogens.</title>
        <authorList>
            <person name="Haridas S."/>
            <person name="Albert R."/>
            <person name="Binder M."/>
            <person name="Bloem J."/>
            <person name="Labutti K."/>
            <person name="Salamov A."/>
            <person name="Andreopoulos B."/>
            <person name="Baker S."/>
            <person name="Barry K."/>
            <person name="Bills G."/>
            <person name="Bluhm B."/>
            <person name="Cannon C."/>
            <person name="Castanera R."/>
            <person name="Culley D."/>
            <person name="Daum C."/>
            <person name="Ezra D."/>
            <person name="Gonzalez J."/>
            <person name="Henrissat B."/>
            <person name="Kuo A."/>
            <person name="Liang C."/>
            <person name="Lipzen A."/>
            <person name="Lutzoni F."/>
            <person name="Magnuson J."/>
            <person name="Mondo S."/>
            <person name="Nolan M."/>
            <person name="Ohm R."/>
            <person name="Pangilinan J."/>
            <person name="Park H.-J."/>
            <person name="Ramirez L."/>
            <person name="Alfaro M."/>
            <person name="Sun H."/>
            <person name="Tritt A."/>
            <person name="Yoshinaga Y."/>
            <person name="Zwiers L.-H."/>
            <person name="Turgeon B."/>
            <person name="Goodwin S."/>
            <person name="Spatafora J."/>
            <person name="Crous P."/>
            <person name="Grigoriev I."/>
        </authorList>
    </citation>
    <scope>NUCLEOTIDE SEQUENCE</scope>
    <source>
        <strain evidence="2">CBS 119925</strain>
    </source>
</reference>
<dbReference type="OrthoDB" id="4568536at2759"/>
<proteinExistence type="predicted"/>
<sequence length="127" mass="13448">MKLSALITYLGAAALVTAESCTYWDSFGGGRTLKGRCTTRYGCANIGGFTVDNRCSGGSNNKCCLTHYNCNDSSSTCLNTFGDGASLCNQMGGRWLSGKCPGPSNVKCCEYPKPAGWRKRESGARSS</sequence>
<dbReference type="EMBL" id="MU006563">
    <property type="protein sequence ID" value="KAF2750549.1"/>
    <property type="molecule type" value="Genomic_DNA"/>
</dbReference>
<accession>A0A6A6VL69</accession>
<keyword evidence="3" id="KW-1185">Reference proteome</keyword>
<protein>
    <submittedName>
        <fullName evidence="2">Uncharacterized protein</fullName>
    </submittedName>
</protein>
<evidence type="ECO:0000313" key="2">
    <source>
        <dbReference type="EMBL" id="KAF2750549.1"/>
    </source>
</evidence>
<organism evidence="2 3">
    <name type="scientific">Sporormia fimetaria CBS 119925</name>
    <dbReference type="NCBI Taxonomy" id="1340428"/>
    <lineage>
        <taxon>Eukaryota</taxon>
        <taxon>Fungi</taxon>
        <taxon>Dikarya</taxon>
        <taxon>Ascomycota</taxon>
        <taxon>Pezizomycotina</taxon>
        <taxon>Dothideomycetes</taxon>
        <taxon>Pleosporomycetidae</taxon>
        <taxon>Pleosporales</taxon>
        <taxon>Sporormiaceae</taxon>
        <taxon>Sporormia</taxon>
    </lineage>
</organism>
<dbReference type="Proteomes" id="UP000799440">
    <property type="component" value="Unassembled WGS sequence"/>
</dbReference>
<name>A0A6A6VL69_9PLEO</name>
<keyword evidence="1" id="KW-0732">Signal</keyword>
<feature type="signal peptide" evidence="1">
    <location>
        <begin position="1"/>
        <end position="18"/>
    </location>
</feature>